<feature type="non-terminal residue" evidence="1">
    <location>
        <position position="204"/>
    </location>
</feature>
<organism evidence="1 2">
    <name type="scientific">Trichomalopsis sarcophagae</name>
    <dbReference type="NCBI Taxonomy" id="543379"/>
    <lineage>
        <taxon>Eukaryota</taxon>
        <taxon>Metazoa</taxon>
        <taxon>Ecdysozoa</taxon>
        <taxon>Arthropoda</taxon>
        <taxon>Hexapoda</taxon>
        <taxon>Insecta</taxon>
        <taxon>Pterygota</taxon>
        <taxon>Neoptera</taxon>
        <taxon>Endopterygota</taxon>
        <taxon>Hymenoptera</taxon>
        <taxon>Apocrita</taxon>
        <taxon>Proctotrupomorpha</taxon>
        <taxon>Chalcidoidea</taxon>
        <taxon>Pteromalidae</taxon>
        <taxon>Pteromalinae</taxon>
        <taxon>Trichomalopsis</taxon>
    </lineage>
</organism>
<name>A0A232ELL1_9HYME</name>
<gene>
    <name evidence="1" type="ORF">TSAR_005938</name>
</gene>
<protein>
    <submittedName>
        <fullName evidence="1">Uncharacterized protein</fullName>
    </submittedName>
</protein>
<keyword evidence="2" id="KW-1185">Reference proteome</keyword>
<dbReference type="Proteomes" id="UP000215335">
    <property type="component" value="Unassembled WGS sequence"/>
</dbReference>
<accession>A0A232ELL1</accession>
<proteinExistence type="predicted"/>
<sequence>MSNVPICGLSIPSTEVCSSLLDLSPTRNFIVWVKPHFSDGRNIEDIGCPPLKTPGFRHPLKENCPVQNVCVINKWLREVHQDFIFPLYFFEDNYTSSDSDTTMMKSLNAVTNTPPFLLTKKIKDLEINKKYKIFKYKKVRIKFGANIVLELYASFDVFLPTKMNAFFMENTSEEKLKQKINTRDLQMLRTSSSGRSRVEERGGK</sequence>
<dbReference type="EMBL" id="NNAY01003539">
    <property type="protein sequence ID" value="OXU19237.1"/>
    <property type="molecule type" value="Genomic_DNA"/>
</dbReference>
<comment type="caution">
    <text evidence="1">The sequence shown here is derived from an EMBL/GenBank/DDBJ whole genome shotgun (WGS) entry which is preliminary data.</text>
</comment>
<reference evidence="1 2" key="1">
    <citation type="journal article" date="2017" name="Curr. Biol.">
        <title>The Evolution of Venom by Co-option of Single-Copy Genes.</title>
        <authorList>
            <person name="Martinson E.O."/>
            <person name="Mrinalini"/>
            <person name="Kelkar Y.D."/>
            <person name="Chang C.H."/>
            <person name="Werren J.H."/>
        </authorList>
    </citation>
    <scope>NUCLEOTIDE SEQUENCE [LARGE SCALE GENOMIC DNA]</scope>
    <source>
        <strain evidence="1 2">Alberta</strain>
        <tissue evidence="1">Whole body</tissue>
    </source>
</reference>
<dbReference type="OrthoDB" id="7612378at2759"/>
<dbReference type="AlphaFoldDB" id="A0A232ELL1"/>
<evidence type="ECO:0000313" key="1">
    <source>
        <dbReference type="EMBL" id="OXU19237.1"/>
    </source>
</evidence>
<evidence type="ECO:0000313" key="2">
    <source>
        <dbReference type="Proteomes" id="UP000215335"/>
    </source>
</evidence>